<dbReference type="CDD" id="cd06222">
    <property type="entry name" value="RNase_H_like"/>
    <property type="match status" value="1"/>
</dbReference>
<dbReference type="GO" id="GO:0003676">
    <property type="term" value="F:nucleic acid binding"/>
    <property type="evidence" value="ECO:0007669"/>
    <property type="project" value="InterPro"/>
</dbReference>
<comment type="caution">
    <text evidence="3">The sequence shown here is derived from an EMBL/GenBank/DDBJ whole genome shotgun (WGS) entry which is preliminary data.</text>
</comment>
<dbReference type="InterPro" id="IPR026960">
    <property type="entry name" value="RVT-Znf"/>
</dbReference>
<dbReference type="Pfam" id="PF13966">
    <property type="entry name" value="zf-RVT"/>
    <property type="match status" value="1"/>
</dbReference>
<dbReference type="InterPro" id="IPR044730">
    <property type="entry name" value="RNase_H-like_dom_plant"/>
</dbReference>
<dbReference type="OrthoDB" id="1110547at2759"/>
<feature type="domain" description="RNase H type-1" evidence="1">
    <location>
        <begin position="406"/>
        <end position="472"/>
    </location>
</feature>
<dbReference type="PANTHER" id="PTHR33116">
    <property type="entry name" value="REVERSE TRANSCRIPTASE ZINC-BINDING DOMAIN-CONTAINING PROTEIN-RELATED-RELATED"/>
    <property type="match status" value="1"/>
</dbReference>
<organism evidence="3 4">
    <name type="scientific">Arabidopsis suecica</name>
    <name type="common">Swedish thale-cress</name>
    <name type="synonym">Cardaminopsis suecica</name>
    <dbReference type="NCBI Taxonomy" id="45249"/>
    <lineage>
        <taxon>Eukaryota</taxon>
        <taxon>Viridiplantae</taxon>
        <taxon>Streptophyta</taxon>
        <taxon>Embryophyta</taxon>
        <taxon>Tracheophyta</taxon>
        <taxon>Spermatophyta</taxon>
        <taxon>Magnoliopsida</taxon>
        <taxon>eudicotyledons</taxon>
        <taxon>Gunneridae</taxon>
        <taxon>Pentapetalae</taxon>
        <taxon>rosids</taxon>
        <taxon>malvids</taxon>
        <taxon>Brassicales</taxon>
        <taxon>Brassicaceae</taxon>
        <taxon>Camelineae</taxon>
        <taxon>Arabidopsis</taxon>
    </lineage>
</organism>
<dbReference type="EMBL" id="JAEFBJ010000009">
    <property type="protein sequence ID" value="KAG7573903.1"/>
    <property type="molecule type" value="Genomic_DNA"/>
</dbReference>
<gene>
    <name evidence="3" type="ORF">ISN44_As09g021430</name>
</gene>
<keyword evidence="4" id="KW-1185">Reference proteome</keyword>
<name>A0A8T2AJD6_ARASU</name>
<reference evidence="3 4" key="1">
    <citation type="submission" date="2020-12" db="EMBL/GenBank/DDBJ databases">
        <title>Concerted genomic and epigenomic changes stabilize Arabidopsis allopolyploids.</title>
        <authorList>
            <person name="Chen Z."/>
        </authorList>
    </citation>
    <scope>NUCLEOTIDE SEQUENCE [LARGE SCALE GENOMIC DNA]</scope>
    <source>
        <strain evidence="3">As9502</strain>
        <tissue evidence="3">Leaf</tissue>
    </source>
</reference>
<accession>A0A8T2AJD6</accession>
<evidence type="ECO:0000259" key="1">
    <source>
        <dbReference type="Pfam" id="PF13456"/>
    </source>
</evidence>
<keyword evidence="3" id="KW-0808">Transferase</keyword>
<dbReference type="GO" id="GO:0003964">
    <property type="term" value="F:RNA-directed DNA polymerase activity"/>
    <property type="evidence" value="ECO:0007669"/>
    <property type="project" value="UniProtKB-KW"/>
</dbReference>
<evidence type="ECO:0000313" key="3">
    <source>
        <dbReference type="EMBL" id="KAG7573903.1"/>
    </source>
</evidence>
<protein>
    <submittedName>
        <fullName evidence="3">Reverse transcriptase zinc-binding domain</fullName>
    </submittedName>
</protein>
<dbReference type="InterPro" id="IPR002156">
    <property type="entry name" value="RNaseH_domain"/>
</dbReference>
<dbReference type="GO" id="GO:0004523">
    <property type="term" value="F:RNA-DNA hybrid ribonuclease activity"/>
    <property type="evidence" value="ECO:0007669"/>
    <property type="project" value="InterPro"/>
</dbReference>
<keyword evidence="3" id="KW-0548">Nucleotidyltransferase</keyword>
<sequence length="561" mass="65174">MLQYIQDQVKRRIDGWQTKFLSATGKETLIKAVAYAMPVYSMNCFQLPKELCSDIDSMIARFWWGSTPEKKKISWVAWKKMVTPKKTGGLGFRDLHLFNKSLLANQAWKIIQRPNCLLYRILKARYFRDGNFFSASRGAKPSYGWNSLRFGRELLQTGVQKIIGNGRTTTLTEPWLPTTPPRPPTLLVNTDPALTVDNLIFDHEQQWDEQKLRQYIDPIDHYLVQKLYLPHRPTEDTYLWTYTRNGIFTVKSGYWRAINLNLDVDDPTPPLASNPDIANNIWKLKITPKLKHFLWRFASRAIGIAENLRRRNINVNPYCPRCCTELETITRFLPFWLMWRVWKSRNNLVFNRRMTDAKETVRLAVTDTKEWLDNTNVEEGCSMERKKYSARTTNWHRPMTGWVKCNYDVSHHTGDCVSGIGWIIRNPQGMCLDCGMGRFQGRTTVEEAECSALIWAIQCSWALGYRTIEFEAYATKRVVQSKRRRFNHMVVGEWFSFGWKDRPVGLGQGSILPRRSFALSLLWPPGNLPADLLRRPRPPVYQGALKWRLKNPCDAGLGPVG</sequence>
<evidence type="ECO:0000259" key="2">
    <source>
        <dbReference type="Pfam" id="PF13966"/>
    </source>
</evidence>
<proteinExistence type="predicted"/>
<evidence type="ECO:0000313" key="4">
    <source>
        <dbReference type="Proteomes" id="UP000694251"/>
    </source>
</evidence>
<keyword evidence="3" id="KW-0695">RNA-directed DNA polymerase</keyword>
<dbReference type="AlphaFoldDB" id="A0A8T2AJD6"/>
<feature type="domain" description="Reverse transcriptase zinc-binding" evidence="2">
    <location>
        <begin position="275"/>
        <end position="331"/>
    </location>
</feature>
<dbReference type="PANTHER" id="PTHR33116:SF86">
    <property type="entry name" value="REVERSE TRANSCRIPTASE DOMAIN-CONTAINING PROTEIN"/>
    <property type="match status" value="1"/>
</dbReference>
<dbReference type="Proteomes" id="UP000694251">
    <property type="component" value="Chromosome 9"/>
</dbReference>
<dbReference type="Pfam" id="PF13456">
    <property type="entry name" value="RVT_3"/>
    <property type="match status" value="1"/>
</dbReference>